<evidence type="ECO:0000313" key="4">
    <source>
        <dbReference type="EMBL" id="CAF3707650.1"/>
    </source>
</evidence>
<feature type="transmembrane region" description="Helical" evidence="2">
    <location>
        <begin position="131"/>
        <end position="156"/>
    </location>
</feature>
<dbReference type="EMBL" id="CAJOBC010001953">
    <property type="protein sequence ID" value="CAF3707650.1"/>
    <property type="molecule type" value="Genomic_DNA"/>
</dbReference>
<evidence type="ECO:0000313" key="3">
    <source>
        <dbReference type="EMBL" id="CAF0929452.1"/>
    </source>
</evidence>
<feature type="compositionally biased region" description="Low complexity" evidence="1">
    <location>
        <begin position="215"/>
        <end position="229"/>
    </location>
</feature>
<gene>
    <name evidence="3" type="ORF">GPM918_LOCUS10101</name>
    <name evidence="4" type="ORF">SRO942_LOCUS10102</name>
</gene>
<keyword evidence="2" id="KW-0812">Transmembrane</keyword>
<organism evidence="3 5">
    <name type="scientific">Didymodactylos carnosus</name>
    <dbReference type="NCBI Taxonomy" id="1234261"/>
    <lineage>
        <taxon>Eukaryota</taxon>
        <taxon>Metazoa</taxon>
        <taxon>Spiralia</taxon>
        <taxon>Gnathifera</taxon>
        <taxon>Rotifera</taxon>
        <taxon>Eurotatoria</taxon>
        <taxon>Bdelloidea</taxon>
        <taxon>Philodinida</taxon>
        <taxon>Philodinidae</taxon>
        <taxon>Didymodactylos</taxon>
    </lineage>
</organism>
<evidence type="ECO:0000313" key="5">
    <source>
        <dbReference type="Proteomes" id="UP000663829"/>
    </source>
</evidence>
<reference evidence="3" key="1">
    <citation type="submission" date="2021-02" db="EMBL/GenBank/DDBJ databases">
        <authorList>
            <person name="Nowell W R."/>
        </authorList>
    </citation>
    <scope>NUCLEOTIDE SEQUENCE</scope>
</reference>
<protein>
    <submittedName>
        <fullName evidence="3">Uncharacterized protein</fullName>
    </submittedName>
</protein>
<evidence type="ECO:0000256" key="1">
    <source>
        <dbReference type="SAM" id="MobiDB-lite"/>
    </source>
</evidence>
<evidence type="ECO:0000256" key="2">
    <source>
        <dbReference type="SAM" id="Phobius"/>
    </source>
</evidence>
<dbReference type="AlphaFoldDB" id="A0A814BLD5"/>
<feature type="region of interest" description="Disordered" evidence="1">
    <location>
        <begin position="186"/>
        <end position="272"/>
    </location>
</feature>
<comment type="caution">
    <text evidence="3">The sequence shown here is derived from an EMBL/GenBank/DDBJ whole genome shotgun (WGS) entry which is preliminary data.</text>
</comment>
<name>A0A814BLD5_9BILA</name>
<dbReference type="EMBL" id="CAJNOQ010001953">
    <property type="protein sequence ID" value="CAF0929452.1"/>
    <property type="molecule type" value="Genomic_DNA"/>
</dbReference>
<feature type="compositionally biased region" description="Basic and acidic residues" evidence="1">
    <location>
        <begin position="200"/>
        <end position="211"/>
    </location>
</feature>
<keyword evidence="5" id="KW-1185">Reference proteome</keyword>
<sequence>MIGITAKRNNPIRSILQQSALSITQGNTSQRRILPSVSVNKAKISRRMSRETNAIVPISTSRPRSQTTNSDEELGEIKENSDKLSENVGWFGASRFSCVVLFVSLGLLGVLALGGLLTAMILYIMDSSSNAVWKILGIIICATVIISVCVGILYLIGIYYKNQRSLDDDSDSEKEEKQKDTVKKLVENKANDSSTNPNHTKLDQKVLKKDNNQTNSNHLYANNSNNANNPGQQYLNGSVNHQYSNGESVPSSLSYGQSTTPVKAERKTNGKQRYTGTSVTTVKVLKQQQQSPQLGSSDQQQLVHSARVIPRPIIVQVQDQQSRNQLPEHTQISTFKIQPNVTYQPVPQYQSSVHQHSQTKQGVPVFNLIEQKQLPPSPSQPVVPEEEFYELNKFY</sequence>
<accession>A0A814BLD5</accession>
<dbReference type="Proteomes" id="UP000663829">
    <property type="component" value="Unassembled WGS sequence"/>
</dbReference>
<keyword evidence="2" id="KW-1133">Transmembrane helix</keyword>
<dbReference type="Proteomes" id="UP000681722">
    <property type="component" value="Unassembled WGS sequence"/>
</dbReference>
<keyword evidence="2" id="KW-0472">Membrane</keyword>
<proteinExistence type="predicted"/>
<feature type="compositionally biased region" description="Polar residues" evidence="1">
    <location>
        <begin position="230"/>
        <end position="261"/>
    </location>
</feature>
<feature type="transmembrane region" description="Helical" evidence="2">
    <location>
        <begin position="99"/>
        <end position="125"/>
    </location>
</feature>